<reference evidence="1" key="1">
    <citation type="submission" date="2024-09" db="EMBL/GenBank/DDBJ databases">
        <title>Draft Genome Sequences of Neofusicoccum parvum.</title>
        <authorList>
            <person name="Ashida A."/>
            <person name="Camagna M."/>
            <person name="Tanaka A."/>
            <person name="Takemoto D."/>
        </authorList>
    </citation>
    <scope>NUCLEOTIDE SEQUENCE</scope>
    <source>
        <strain evidence="1">PPO83</strain>
    </source>
</reference>
<evidence type="ECO:0000313" key="2">
    <source>
        <dbReference type="Proteomes" id="UP001165186"/>
    </source>
</evidence>
<proteinExistence type="predicted"/>
<gene>
    <name evidence="1" type="primary">g8412</name>
    <name evidence="1" type="ORF">NpPPO83_00008412</name>
</gene>
<accession>A0ACB5S710</accession>
<dbReference type="EMBL" id="BSXG01000049">
    <property type="protein sequence ID" value="GME28524.1"/>
    <property type="molecule type" value="Genomic_DNA"/>
</dbReference>
<keyword evidence="2" id="KW-1185">Reference proteome</keyword>
<dbReference type="Proteomes" id="UP001165186">
    <property type="component" value="Unassembled WGS sequence"/>
</dbReference>
<sequence>MATAAFPTPASAPRPPISATQALTYLTQFIGRNLRIHVTDSRMFIGQMKCTDKVPPPLPSPPTPLPTSANPRNQDRNVILSLTHEYRPPSPAAIRAAIRASGDPTVQLPLSSRYVGLVVVPGRYITKIECEETPWAPAPVMPPPV</sequence>
<comment type="caution">
    <text evidence="1">The sequence shown here is derived from an EMBL/GenBank/DDBJ whole genome shotgun (WGS) entry which is preliminary data.</text>
</comment>
<name>A0ACB5S710_9PEZI</name>
<organism evidence="1 2">
    <name type="scientific">Neofusicoccum parvum</name>
    <dbReference type="NCBI Taxonomy" id="310453"/>
    <lineage>
        <taxon>Eukaryota</taxon>
        <taxon>Fungi</taxon>
        <taxon>Dikarya</taxon>
        <taxon>Ascomycota</taxon>
        <taxon>Pezizomycotina</taxon>
        <taxon>Dothideomycetes</taxon>
        <taxon>Dothideomycetes incertae sedis</taxon>
        <taxon>Botryosphaeriales</taxon>
        <taxon>Botryosphaeriaceae</taxon>
        <taxon>Neofusicoccum</taxon>
    </lineage>
</organism>
<evidence type="ECO:0000313" key="1">
    <source>
        <dbReference type="EMBL" id="GME28524.1"/>
    </source>
</evidence>
<protein>
    <submittedName>
        <fullName evidence="1">Lsm domain-containing protein</fullName>
    </submittedName>
</protein>